<dbReference type="Proteomes" id="UP000649955">
    <property type="component" value="Unassembled WGS sequence"/>
</dbReference>
<evidence type="ECO:0000313" key="4">
    <source>
        <dbReference type="Proteomes" id="UP000649955"/>
    </source>
</evidence>
<evidence type="ECO:0000256" key="1">
    <source>
        <dbReference type="ARBA" id="ARBA00022801"/>
    </source>
</evidence>
<dbReference type="PANTHER" id="PTHR48081:SF33">
    <property type="entry name" value="KYNURENINE FORMAMIDASE"/>
    <property type="match status" value="1"/>
</dbReference>
<dbReference type="RefSeq" id="WP_229902496.1">
    <property type="nucleotide sequence ID" value="NZ_BNAW01000003.1"/>
</dbReference>
<comment type="caution">
    <text evidence="3">The sequence shown here is derived from an EMBL/GenBank/DDBJ whole genome shotgun (WGS) entry which is preliminary data.</text>
</comment>
<keyword evidence="1" id="KW-0378">Hydrolase</keyword>
<feature type="domain" description="BD-FAE-like" evidence="2">
    <location>
        <begin position="64"/>
        <end position="152"/>
    </location>
</feature>
<proteinExistence type="predicted"/>
<sequence>MTTIWGDLDQQYSPSSCITDIEYYLHEYATRSAGARATYRHHTVHYGYSDVEQLDLFPHYDGNTLLVYVHGGNWQQLSKNESSFAAPAALHAGAAFAALGYGLAPNYDLDTIVAMVRRGLLWLVDNADTYGIAPGRIHLSGSSAGAHLVAMALTDGWLPDGRTPAEVFGSATLLSGIYDLDPVRHSYVNDALSLTEESARRNSPIQNTPVKAPPITVARGGLETPEYARQHDNYVAALRANGIAVEEMVLAHRNHFDLPFDLANPDTPVGSTLVRLLTSNS</sequence>
<dbReference type="EMBL" id="BNAW01000003">
    <property type="protein sequence ID" value="GHF98758.1"/>
    <property type="molecule type" value="Genomic_DNA"/>
</dbReference>
<name>A0ABQ3K1A5_9PSEU</name>
<dbReference type="InterPro" id="IPR029058">
    <property type="entry name" value="AB_hydrolase_fold"/>
</dbReference>
<dbReference type="SUPFAM" id="SSF53474">
    <property type="entry name" value="alpha/beta-Hydrolases"/>
    <property type="match status" value="1"/>
</dbReference>
<accession>A0ABQ3K1A5</accession>
<dbReference type="Gene3D" id="3.40.50.1820">
    <property type="entry name" value="alpha/beta hydrolase"/>
    <property type="match status" value="1"/>
</dbReference>
<keyword evidence="4" id="KW-1185">Reference proteome</keyword>
<evidence type="ECO:0000313" key="3">
    <source>
        <dbReference type="EMBL" id="GHF98758.1"/>
    </source>
</evidence>
<gene>
    <name evidence="3" type="ORF">GCM10017567_11920</name>
</gene>
<organism evidence="3 4">
    <name type="scientific">Amycolatopsis bullii</name>
    <dbReference type="NCBI Taxonomy" id="941987"/>
    <lineage>
        <taxon>Bacteria</taxon>
        <taxon>Bacillati</taxon>
        <taxon>Actinomycetota</taxon>
        <taxon>Actinomycetes</taxon>
        <taxon>Pseudonocardiales</taxon>
        <taxon>Pseudonocardiaceae</taxon>
        <taxon>Amycolatopsis</taxon>
    </lineage>
</organism>
<dbReference type="PANTHER" id="PTHR48081">
    <property type="entry name" value="AB HYDROLASE SUPERFAMILY PROTEIN C4A8.06C"/>
    <property type="match status" value="1"/>
</dbReference>
<reference evidence="4" key="1">
    <citation type="journal article" date="2019" name="Int. J. Syst. Evol. Microbiol.">
        <title>The Global Catalogue of Microorganisms (GCM) 10K type strain sequencing project: providing services to taxonomists for standard genome sequencing and annotation.</title>
        <authorList>
            <consortium name="The Broad Institute Genomics Platform"/>
            <consortium name="The Broad Institute Genome Sequencing Center for Infectious Disease"/>
            <person name="Wu L."/>
            <person name="Ma J."/>
        </authorList>
    </citation>
    <scope>NUCLEOTIDE SEQUENCE [LARGE SCALE GENOMIC DNA]</scope>
    <source>
        <strain evidence="4">CGMCC 4.7680</strain>
    </source>
</reference>
<evidence type="ECO:0000259" key="2">
    <source>
        <dbReference type="Pfam" id="PF20434"/>
    </source>
</evidence>
<dbReference type="InterPro" id="IPR049492">
    <property type="entry name" value="BD-FAE-like_dom"/>
</dbReference>
<dbReference type="Pfam" id="PF20434">
    <property type="entry name" value="BD-FAE"/>
    <property type="match status" value="1"/>
</dbReference>
<protein>
    <submittedName>
        <fullName evidence="3">Esterase</fullName>
    </submittedName>
</protein>
<dbReference type="InterPro" id="IPR050300">
    <property type="entry name" value="GDXG_lipolytic_enzyme"/>
</dbReference>